<evidence type="ECO:0000256" key="3">
    <source>
        <dbReference type="ARBA" id="ARBA00023180"/>
    </source>
</evidence>
<dbReference type="InterPro" id="IPR002018">
    <property type="entry name" value="CarbesteraseB"/>
</dbReference>
<keyword evidence="2" id="KW-0732">Signal</keyword>
<proteinExistence type="inferred from homology"/>
<dbReference type="InterPro" id="IPR019819">
    <property type="entry name" value="Carboxylesterase_B_CS"/>
</dbReference>
<dbReference type="Proteomes" id="UP001159042">
    <property type="component" value="Unassembled WGS sequence"/>
</dbReference>
<keyword evidence="6" id="KW-1185">Reference proteome</keyword>
<dbReference type="EMBL" id="JANEYG010000027">
    <property type="protein sequence ID" value="KAJ8918284.1"/>
    <property type="molecule type" value="Genomic_DNA"/>
</dbReference>
<dbReference type="SUPFAM" id="SSF53474">
    <property type="entry name" value="alpha/beta-Hydrolases"/>
    <property type="match status" value="1"/>
</dbReference>
<dbReference type="InterPro" id="IPR029058">
    <property type="entry name" value="AB_hydrolase_fold"/>
</dbReference>
<evidence type="ECO:0000256" key="2">
    <source>
        <dbReference type="ARBA" id="ARBA00022729"/>
    </source>
</evidence>
<sequence length="152" mass="17387">MCYITKSVTIIITLYTVANVNPTPYTNFFSTQKVYTRNITLRQGTLQGIVLGPKVNHFLPLVEVYRGIPYAAPPVGELRFMPTRGAPSWFGIKYADSFGPVCPQLFPDERTMPHYRKEYFLNLKKYLLDQNEDCLYLNIYAPFQGGSVESVM</sequence>
<dbReference type="PROSITE" id="PS00941">
    <property type="entry name" value="CARBOXYLESTERASE_B_2"/>
    <property type="match status" value="1"/>
</dbReference>
<evidence type="ECO:0000313" key="5">
    <source>
        <dbReference type="EMBL" id="KAJ8918284.1"/>
    </source>
</evidence>
<comment type="caution">
    <text evidence="5">The sequence shown here is derived from an EMBL/GenBank/DDBJ whole genome shotgun (WGS) entry which is preliminary data.</text>
</comment>
<evidence type="ECO:0000313" key="6">
    <source>
        <dbReference type="Proteomes" id="UP001159042"/>
    </source>
</evidence>
<dbReference type="Pfam" id="PF00135">
    <property type="entry name" value="COesterase"/>
    <property type="match status" value="1"/>
</dbReference>
<feature type="domain" description="Carboxylesterase type B" evidence="4">
    <location>
        <begin position="38"/>
        <end position="144"/>
    </location>
</feature>
<dbReference type="AlphaFoldDB" id="A0AAV8VW82"/>
<evidence type="ECO:0000259" key="4">
    <source>
        <dbReference type="Pfam" id="PF00135"/>
    </source>
</evidence>
<evidence type="ECO:0000256" key="1">
    <source>
        <dbReference type="ARBA" id="ARBA00005964"/>
    </source>
</evidence>
<gene>
    <name evidence="5" type="ORF">NQ315_014154</name>
</gene>
<name>A0AAV8VW82_9CUCU</name>
<reference evidence="5 6" key="1">
    <citation type="journal article" date="2023" name="Insect Mol. Biol.">
        <title>Genome sequencing provides insights into the evolution of gene families encoding plant cell wall-degrading enzymes in longhorned beetles.</title>
        <authorList>
            <person name="Shin N.R."/>
            <person name="Okamura Y."/>
            <person name="Kirsch R."/>
            <person name="Pauchet Y."/>
        </authorList>
    </citation>
    <scope>NUCLEOTIDE SEQUENCE [LARGE SCALE GENOMIC DNA]</scope>
    <source>
        <strain evidence="5">EAD_L_NR</strain>
    </source>
</reference>
<dbReference type="InterPro" id="IPR051093">
    <property type="entry name" value="Neuroligin/BSAL"/>
</dbReference>
<dbReference type="Gene3D" id="3.40.50.1820">
    <property type="entry name" value="alpha/beta hydrolase"/>
    <property type="match status" value="1"/>
</dbReference>
<dbReference type="PANTHER" id="PTHR43903">
    <property type="entry name" value="NEUROLIGIN"/>
    <property type="match status" value="1"/>
</dbReference>
<comment type="similarity">
    <text evidence="1">Belongs to the type-B carboxylesterase/lipase family.</text>
</comment>
<accession>A0AAV8VW82</accession>
<keyword evidence="3" id="KW-0325">Glycoprotein</keyword>
<protein>
    <recommendedName>
        <fullName evidence="4">Carboxylesterase type B domain-containing protein</fullName>
    </recommendedName>
</protein>
<organism evidence="5 6">
    <name type="scientific">Exocentrus adspersus</name>
    <dbReference type="NCBI Taxonomy" id="1586481"/>
    <lineage>
        <taxon>Eukaryota</taxon>
        <taxon>Metazoa</taxon>
        <taxon>Ecdysozoa</taxon>
        <taxon>Arthropoda</taxon>
        <taxon>Hexapoda</taxon>
        <taxon>Insecta</taxon>
        <taxon>Pterygota</taxon>
        <taxon>Neoptera</taxon>
        <taxon>Endopterygota</taxon>
        <taxon>Coleoptera</taxon>
        <taxon>Polyphaga</taxon>
        <taxon>Cucujiformia</taxon>
        <taxon>Chrysomeloidea</taxon>
        <taxon>Cerambycidae</taxon>
        <taxon>Lamiinae</taxon>
        <taxon>Acanthocinini</taxon>
        <taxon>Exocentrus</taxon>
    </lineage>
</organism>